<reference evidence="7" key="1">
    <citation type="journal article" date="2023" name="Mol. Phylogenet. Evol.">
        <title>Genome-scale phylogeny and comparative genomics of the fungal order Sordariales.</title>
        <authorList>
            <person name="Hensen N."/>
            <person name="Bonometti L."/>
            <person name="Westerberg I."/>
            <person name="Brannstrom I.O."/>
            <person name="Guillou S."/>
            <person name="Cros-Aarteil S."/>
            <person name="Calhoun S."/>
            <person name="Haridas S."/>
            <person name="Kuo A."/>
            <person name="Mondo S."/>
            <person name="Pangilinan J."/>
            <person name="Riley R."/>
            <person name="LaButti K."/>
            <person name="Andreopoulos B."/>
            <person name="Lipzen A."/>
            <person name="Chen C."/>
            <person name="Yan M."/>
            <person name="Daum C."/>
            <person name="Ng V."/>
            <person name="Clum A."/>
            <person name="Steindorff A."/>
            <person name="Ohm R.A."/>
            <person name="Martin F."/>
            <person name="Silar P."/>
            <person name="Natvig D.O."/>
            <person name="Lalanne C."/>
            <person name="Gautier V."/>
            <person name="Ament-Velasquez S.L."/>
            <person name="Kruys A."/>
            <person name="Hutchinson M.I."/>
            <person name="Powell A.J."/>
            <person name="Barry K."/>
            <person name="Miller A.N."/>
            <person name="Grigoriev I.V."/>
            <person name="Debuchy R."/>
            <person name="Gladieux P."/>
            <person name="Hiltunen Thoren M."/>
            <person name="Johannesson H."/>
        </authorList>
    </citation>
    <scope>NUCLEOTIDE SEQUENCE</scope>
    <source>
        <strain evidence="7">PSN324</strain>
    </source>
</reference>
<keyword evidence="5" id="KW-0560">Oxidoreductase</keyword>
<evidence type="ECO:0000256" key="2">
    <source>
        <dbReference type="ARBA" id="ARBA00010989"/>
    </source>
</evidence>
<dbReference type="GO" id="GO:0050660">
    <property type="term" value="F:flavin adenine dinucleotide binding"/>
    <property type="evidence" value="ECO:0007669"/>
    <property type="project" value="InterPro"/>
</dbReference>
<keyword evidence="4" id="KW-0274">FAD</keyword>
<keyword evidence="8" id="KW-1185">Reference proteome</keyword>
<evidence type="ECO:0000313" key="8">
    <source>
        <dbReference type="Proteomes" id="UP001321749"/>
    </source>
</evidence>
<dbReference type="InterPro" id="IPR006076">
    <property type="entry name" value="FAD-dep_OxRdtase"/>
</dbReference>
<dbReference type="Gene3D" id="3.50.50.60">
    <property type="entry name" value="FAD/NAD(P)-binding domain"/>
    <property type="match status" value="1"/>
</dbReference>
<accession>A0AAV9HYS7</accession>
<proteinExistence type="inferred from homology"/>
<dbReference type="PANTHER" id="PTHR10961">
    <property type="entry name" value="PEROXISOMAL SARCOSINE OXIDASE"/>
    <property type="match status" value="1"/>
</dbReference>
<dbReference type="EMBL" id="MU864936">
    <property type="protein sequence ID" value="KAK4465896.1"/>
    <property type="molecule type" value="Genomic_DNA"/>
</dbReference>
<sequence>MSTTKPYDVVVIGGGPVGLAATYEVAKSGKSVLVLEQNNFFNQAGSSPDLVRMFRTMYTEDYMANLAKTSMDIWDNLERDAGESLRLMTGLLNFGDPALGQSTPEGTLKGPIDNLKRLDMRYEELTVEQIERRWPFKNLPSNFEGLYAPDNGVINVPLLTRTLLRLAKDYDADAKQHTQVTKLQYDTGSCLWNVHGVHREQKEVTYKASKIIIANGAYVNHVLKPSFGVHLDLDIWEMTASYFNTNAGPNGTLFPSMFFQFQTDDENGRSRLFYGFPAVPWGASNLVRIAVDAVSPHRRIKDPNDRKASVIEPQDVADTQKFVRDHVAGVDSSAPVFNSNCLQTNVADNMFVLDYIPEEYLCGGPEKSVAIFTAGWAMKFVPLLGKALADMVLKGGSEFALKQFLITRNDQDGNPIFKSGDEPLCSFSARGQGVGSSLTCRIHHLGH</sequence>
<dbReference type="PANTHER" id="PTHR10961:SF7">
    <property type="entry name" value="FAD DEPENDENT OXIDOREDUCTASE DOMAIN-CONTAINING PROTEIN"/>
    <property type="match status" value="1"/>
</dbReference>
<evidence type="ECO:0000256" key="4">
    <source>
        <dbReference type="ARBA" id="ARBA00022827"/>
    </source>
</evidence>
<keyword evidence="3" id="KW-0285">Flavoprotein</keyword>
<dbReference type="InterPro" id="IPR036188">
    <property type="entry name" value="FAD/NAD-bd_sf"/>
</dbReference>
<evidence type="ECO:0000256" key="3">
    <source>
        <dbReference type="ARBA" id="ARBA00022630"/>
    </source>
</evidence>
<comment type="similarity">
    <text evidence="2">Belongs to the MSOX/MTOX family.</text>
</comment>
<dbReference type="AlphaFoldDB" id="A0AAV9HYS7"/>
<evidence type="ECO:0000256" key="1">
    <source>
        <dbReference type="ARBA" id="ARBA00001974"/>
    </source>
</evidence>
<dbReference type="InterPro" id="IPR045170">
    <property type="entry name" value="MTOX"/>
</dbReference>
<evidence type="ECO:0000256" key="5">
    <source>
        <dbReference type="ARBA" id="ARBA00023002"/>
    </source>
</evidence>
<dbReference type="Gene3D" id="3.30.9.10">
    <property type="entry name" value="D-Amino Acid Oxidase, subunit A, domain 2"/>
    <property type="match status" value="1"/>
</dbReference>
<name>A0AAV9HYS7_9PEZI</name>
<evidence type="ECO:0000259" key="6">
    <source>
        <dbReference type="Pfam" id="PF01266"/>
    </source>
</evidence>
<dbReference type="SUPFAM" id="SSF51905">
    <property type="entry name" value="FAD/NAD(P)-binding domain"/>
    <property type="match status" value="1"/>
</dbReference>
<protein>
    <submittedName>
        <fullName evidence="7">Peroxisomal sarcosine oxidase</fullName>
    </submittedName>
</protein>
<organism evidence="7 8">
    <name type="scientific">Cladorrhinum samala</name>
    <dbReference type="NCBI Taxonomy" id="585594"/>
    <lineage>
        <taxon>Eukaryota</taxon>
        <taxon>Fungi</taxon>
        <taxon>Dikarya</taxon>
        <taxon>Ascomycota</taxon>
        <taxon>Pezizomycotina</taxon>
        <taxon>Sordariomycetes</taxon>
        <taxon>Sordariomycetidae</taxon>
        <taxon>Sordariales</taxon>
        <taxon>Podosporaceae</taxon>
        <taxon>Cladorrhinum</taxon>
    </lineage>
</organism>
<feature type="domain" description="FAD dependent oxidoreductase" evidence="6">
    <location>
        <begin position="8"/>
        <end position="391"/>
    </location>
</feature>
<dbReference type="Proteomes" id="UP001321749">
    <property type="component" value="Unassembled WGS sequence"/>
</dbReference>
<comment type="caution">
    <text evidence="7">The sequence shown here is derived from an EMBL/GenBank/DDBJ whole genome shotgun (WGS) entry which is preliminary data.</text>
</comment>
<reference evidence="7" key="2">
    <citation type="submission" date="2023-06" db="EMBL/GenBank/DDBJ databases">
        <authorList>
            <consortium name="Lawrence Berkeley National Laboratory"/>
            <person name="Mondo S.J."/>
            <person name="Hensen N."/>
            <person name="Bonometti L."/>
            <person name="Westerberg I."/>
            <person name="Brannstrom I.O."/>
            <person name="Guillou S."/>
            <person name="Cros-Aarteil S."/>
            <person name="Calhoun S."/>
            <person name="Haridas S."/>
            <person name="Kuo A."/>
            <person name="Pangilinan J."/>
            <person name="Riley R."/>
            <person name="Labutti K."/>
            <person name="Andreopoulos B."/>
            <person name="Lipzen A."/>
            <person name="Chen C."/>
            <person name="Yanf M."/>
            <person name="Daum C."/>
            <person name="Ng V."/>
            <person name="Clum A."/>
            <person name="Steindorff A."/>
            <person name="Ohm R."/>
            <person name="Martin F."/>
            <person name="Silar P."/>
            <person name="Natvig D."/>
            <person name="Lalanne C."/>
            <person name="Gautier V."/>
            <person name="Ament-Velasquez S.L."/>
            <person name="Kruys A."/>
            <person name="Hutchinson M.I."/>
            <person name="Powell A.J."/>
            <person name="Barry K."/>
            <person name="Miller A.N."/>
            <person name="Grigoriev I.V."/>
            <person name="Debuchy R."/>
            <person name="Gladieux P."/>
            <person name="Thoren M.H."/>
            <person name="Johannesson H."/>
        </authorList>
    </citation>
    <scope>NUCLEOTIDE SEQUENCE</scope>
    <source>
        <strain evidence="7">PSN324</strain>
    </source>
</reference>
<gene>
    <name evidence="7" type="ORF">QBC42DRAFT_194154</name>
</gene>
<comment type="cofactor">
    <cofactor evidence="1">
        <name>FAD</name>
        <dbReference type="ChEBI" id="CHEBI:57692"/>
    </cofactor>
</comment>
<evidence type="ECO:0000313" key="7">
    <source>
        <dbReference type="EMBL" id="KAK4465896.1"/>
    </source>
</evidence>
<dbReference type="GO" id="GO:0008115">
    <property type="term" value="F:sarcosine oxidase activity"/>
    <property type="evidence" value="ECO:0007669"/>
    <property type="project" value="TreeGrafter"/>
</dbReference>
<dbReference type="Pfam" id="PF01266">
    <property type="entry name" value="DAO"/>
    <property type="match status" value="1"/>
</dbReference>